<dbReference type="EMBL" id="BMAT01014037">
    <property type="protein sequence ID" value="GFS25370.1"/>
    <property type="molecule type" value="Genomic_DNA"/>
</dbReference>
<sequence>MHSKIPLLNPKRYVRPVQVHSLEEVDRDRTMAAWYWDQSTGYLYFKMSSPLELTDPDQECPGDECLEWDIRREDGDDKPAICDAPVKPFVLKDRSKRVKPIKCRPDTRPEGLGAPIEQGFSPPVHPLGSCGYNASALGQ</sequence>
<protein>
    <recommendedName>
        <fullName evidence="4">Dipeptidylpeptidase IV N-terminal domain-containing protein</fullName>
    </recommendedName>
</protein>
<dbReference type="Proteomes" id="UP000762676">
    <property type="component" value="Unassembled WGS sequence"/>
</dbReference>
<proteinExistence type="predicted"/>
<feature type="region of interest" description="Disordered" evidence="1">
    <location>
        <begin position="101"/>
        <end position="126"/>
    </location>
</feature>
<reference evidence="2 3" key="1">
    <citation type="journal article" date="2021" name="Elife">
        <title>Chloroplast acquisition without the gene transfer in kleptoplastic sea slugs, Plakobranchus ocellatus.</title>
        <authorList>
            <person name="Maeda T."/>
            <person name="Takahashi S."/>
            <person name="Yoshida T."/>
            <person name="Shimamura S."/>
            <person name="Takaki Y."/>
            <person name="Nagai Y."/>
            <person name="Toyoda A."/>
            <person name="Suzuki Y."/>
            <person name="Arimoto A."/>
            <person name="Ishii H."/>
            <person name="Satoh N."/>
            <person name="Nishiyama T."/>
            <person name="Hasebe M."/>
            <person name="Maruyama T."/>
            <person name="Minagawa J."/>
            <person name="Obokata J."/>
            <person name="Shigenobu S."/>
        </authorList>
    </citation>
    <scope>NUCLEOTIDE SEQUENCE [LARGE SCALE GENOMIC DNA]</scope>
</reference>
<organism evidence="2 3">
    <name type="scientific">Elysia marginata</name>
    <dbReference type="NCBI Taxonomy" id="1093978"/>
    <lineage>
        <taxon>Eukaryota</taxon>
        <taxon>Metazoa</taxon>
        <taxon>Spiralia</taxon>
        <taxon>Lophotrochozoa</taxon>
        <taxon>Mollusca</taxon>
        <taxon>Gastropoda</taxon>
        <taxon>Heterobranchia</taxon>
        <taxon>Euthyneura</taxon>
        <taxon>Panpulmonata</taxon>
        <taxon>Sacoglossa</taxon>
        <taxon>Placobranchoidea</taxon>
        <taxon>Plakobranchidae</taxon>
        <taxon>Elysia</taxon>
    </lineage>
</organism>
<dbReference type="AlphaFoldDB" id="A0AAV4JUH3"/>
<name>A0AAV4JUH3_9GAST</name>
<evidence type="ECO:0000313" key="3">
    <source>
        <dbReference type="Proteomes" id="UP000762676"/>
    </source>
</evidence>
<gene>
    <name evidence="2" type="ORF">ElyMa_007025200</name>
</gene>
<evidence type="ECO:0000256" key="1">
    <source>
        <dbReference type="SAM" id="MobiDB-lite"/>
    </source>
</evidence>
<keyword evidence="3" id="KW-1185">Reference proteome</keyword>
<evidence type="ECO:0000313" key="2">
    <source>
        <dbReference type="EMBL" id="GFS25370.1"/>
    </source>
</evidence>
<accession>A0AAV4JUH3</accession>
<evidence type="ECO:0008006" key="4">
    <source>
        <dbReference type="Google" id="ProtNLM"/>
    </source>
</evidence>
<comment type="caution">
    <text evidence="2">The sequence shown here is derived from an EMBL/GenBank/DDBJ whole genome shotgun (WGS) entry which is preliminary data.</text>
</comment>